<evidence type="ECO:0000256" key="7">
    <source>
        <dbReference type="ARBA" id="ARBA00023277"/>
    </source>
</evidence>
<dbReference type="EMBL" id="DVOO01000016">
    <property type="protein sequence ID" value="HIV25291.1"/>
    <property type="molecule type" value="Genomic_DNA"/>
</dbReference>
<keyword evidence="6 9" id="KW-0067">ATP-binding</keyword>
<evidence type="ECO:0000259" key="10">
    <source>
        <dbReference type="Pfam" id="PF00370"/>
    </source>
</evidence>
<evidence type="ECO:0000313" key="12">
    <source>
        <dbReference type="EMBL" id="HIV25291.1"/>
    </source>
</evidence>
<keyword evidence="4 9" id="KW-0547">Nucleotide-binding</keyword>
<dbReference type="CDD" id="cd07808">
    <property type="entry name" value="ASKHA_NBD_FGGY_EcXK-like"/>
    <property type="match status" value="1"/>
</dbReference>
<evidence type="ECO:0000256" key="9">
    <source>
        <dbReference type="RuleBase" id="RU364073"/>
    </source>
</evidence>
<evidence type="ECO:0000256" key="1">
    <source>
        <dbReference type="ARBA" id="ARBA00009156"/>
    </source>
</evidence>
<evidence type="ECO:0000259" key="11">
    <source>
        <dbReference type="Pfam" id="PF02782"/>
    </source>
</evidence>
<dbReference type="InterPro" id="IPR000577">
    <property type="entry name" value="Carb_kinase_FGGY"/>
</dbReference>
<proteinExistence type="inferred from homology"/>
<dbReference type="Pfam" id="PF02782">
    <property type="entry name" value="FGGY_C"/>
    <property type="match status" value="1"/>
</dbReference>
<dbReference type="GO" id="GO:0004856">
    <property type="term" value="F:D-xylulokinase activity"/>
    <property type="evidence" value="ECO:0007669"/>
    <property type="project" value="UniProtKB-EC"/>
</dbReference>
<dbReference type="InterPro" id="IPR018483">
    <property type="entry name" value="Carb_kinase_FGGY_CS"/>
</dbReference>
<keyword evidence="2 9" id="KW-0859">Xylose metabolism</keyword>
<evidence type="ECO:0000256" key="2">
    <source>
        <dbReference type="ARBA" id="ARBA00022629"/>
    </source>
</evidence>
<dbReference type="InterPro" id="IPR018484">
    <property type="entry name" value="FGGY_N"/>
</dbReference>
<sequence>MKYFVGIDLGTSSVKSLLMREDGWVAGTAQRAYDIVKVRSDWAEQDMELLWNAARETLQELMGKNPELRSRVAGIGYSGQMHGLVALDKAGKPVRSAIIWADQRSADAIEAIYRVIPEERCSSITLNTLSTGFLMSSLEWVRLHEPENYEKIDKVLLPKDYIRYRMCGELGTDASDASGTGAFHTAERRWAWELIDSLGFSRSLFVPCCESSQVSGRITESCARETGLPQGVPVVCGSADTLAQAVGNGMTAPGTLTCNIGTASQMACAINRPLHDPLYRTNTLCHVKRDTWLLMGANLSGGISLKWLKNQIFHMDSYDAMTAEAAAVPAGSEGLFFLPYLNGERTPWNDPAARGIYFGLNLRHTRAHLIRSAMEGIVYGQKYSLEIFRSLGIENRRMIASGGGARGRLFREIQADMFGQEIYMSLSEEQAGIGAAIMAAVGTGAYADYQEACGRIVKFSDDVVEPDEERRKIYEERFQIFQELYPANRELFAKNQIR</sequence>
<keyword evidence="5 8" id="KW-0418">Kinase</keyword>
<evidence type="ECO:0000313" key="13">
    <source>
        <dbReference type="Proteomes" id="UP000824169"/>
    </source>
</evidence>
<dbReference type="Proteomes" id="UP000824169">
    <property type="component" value="Unassembled WGS sequence"/>
</dbReference>
<dbReference type="GO" id="GO:0005524">
    <property type="term" value="F:ATP binding"/>
    <property type="evidence" value="ECO:0007669"/>
    <property type="project" value="UniProtKB-KW"/>
</dbReference>
<reference evidence="12" key="2">
    <citation type="journal article" date="2021" name="PeerJ">
        <title>Extensive microbial diversity within the chicken gut microbiome revealed by metagenomics and culture.</title>
        <authorList>
            <person name="Gilroy R."/>
            <person name="Ravi A."/>
            <person name="Getino M."/>
            <person name="Pursley I."/>
            <person name="Horton D.L."/>
            <person name="Alikhan N.F."/>
            <person name="Baker D."/>
            <person name="Gharbi K."/>
            <person name="Hall N."/>
            <person name="Watson M."/>
            <person name="Adriaenssens E.M."/>
            <person name="Foster-Nyarko E."/>
            <person name="Jarju S."/>
            <person name="Secka A."/>
            <person name="Antonio M."/>
            <person name="Oren A."/>
            <person name="Chaudhuri R.R."/>
            <person name="La Ragione R."/>
            <person name="Hildebrand F."/>
            <person name="Pallen M.J."/>
        </authorList>
    </citation>
    <scope>NUCLEOTIDE SEQUENCE</scope>
    <source>
        <strain evidence="12">CHK188-20938</strain>
    </source>
</reference>
<protein>
    <recommendedName>
        <fullName evidence="9">Xylulose kinase</fullName>
        <shortName evidence="9">Xylulokinase</shortName>
        <ecNumber evidence="9">2.7.1.17</ecNumber>
    </recommendedName>
</protein>
<dbReference type="PANTHER" id="PTHR43095:SF5">
    <property type="entry name" value="XYLULOSE KINASE"/>
    <property type="match status" value="1"/>
</dbReference>
<feature type="domain" description="Carbohydrate kinase FGGY N-terminal" evidence="10">
    <location>
        <begin position="3"/>
        <end position="247"/>
    </location>
</feature>
<dbReference type="InterPro" id="IPR006000">
    <property type="entry name" value="Xylulokinase"/>
</dbReference>
<evidence type="ECO:0000256" key="5">
    <source>
        <dbReference type="ARBA" id="ARBA00022777"/>
    </source>
</evidence>
<dbReference type="SUPFAM" id="SSF53067">
    <property type="entry name" value="Actin-like ATPase domain"/>
    <property type="match status" value="2"/>
</dbReference>
<keyword evidence="7 9" id="KW-0119">Carbohydrate metabolism</keyword>
<accession>A0A9D1P2F9</accession>
<dbReference type="PROSITE" id="PS00445">
    <property type="entry name" value="FGGY_KINASES_2"/>
    <property type="match status" value="1"/>
</dbReference>
<dbReference type="Gene3D" id="3.30.420.40">
    <property type="match status" value="2"/>
</dbReference>
<comment type="caution">
    <text evidence="12">The sequence shown here is derived from an EMBL/GenBank/DDBJ whole genome shotgun (WGS) entry which is preliminary data.</text>
</comment>
<dbReference type="GO" id="GO:0042732">
    <property type="term" value="P:D-xylose metabolic process"/>
    <property type="evidence" value="ECO:0007669"/>
    <property type="project" value="UniProtKB-KW"/>
</dbReference>
<comment type="catalytic activity">
    <reaction evidence="9">
        <text>D-xylulose + ATP = D-xylulose 5-phosphate + ADP + H(+)</text>
        <dbReference type="Rhea" id="RHEA:10964"/>
        <dbReference type="ChEBI" id="CHEBI:15378"/>
        <dbReference type="ChEBI" id="CHEBI:17140"/>
        <dbReference type="ChEBI" id="CHEBI:30616"/>
        <dbReference type="ChEBI" id="CHEBI:57737"/>
        <dbReference type="ChEBI" id="CHEBI:456216"/>
        <dbReference type="EC" id="2.7.1.17"/>
    </reaction>
</comment>
<keyword evidence="3 8" id="KW-0808">Transferase</keyword>
<dbReference type="AlphaFoldDB" id="A0A9D1P2F9"/>
<dbReference type="Pfam" id="PF00370">
    <property type="entry name" value="FGGY_N"/>
    <property type="match status" value="1"/>
</dbReference>
<dbReference type="NCBIfam" id="TIGR01312">
    <property type="entry name" value="XylB"/>
    <property type="match status" value="1"/>
</dbReference>
<evidence type="ECO:0000256" key="8">
    <source>
        <dbReference type="RuleBase" id="RU003733"/>
    </source>
</evidence>
<evidence type="ECO:0000256" key="3">
    <source>
        <dbReference type="ARBA" id="ARBA00022679"/>
    </source>
</evidence>
<dbReference type="InterPro" id="IPR043129">
    <property type="entry name" value="ATPase_NBD"/>
</dbReference>
<gene>
    <name evidence="9 12" type="primary">xylB</name>
    <name evidence="12" type="ORF">IAB71_05825</name>
</gene>
<dbReference type="PIRSF" id="PIRSF000538">
    <property type="entry name" value="GlpK"/>
    <property type="match status" value="1"/>
</dbReference>
<dbReference type="EC" id="2.7.1.17" evidence="9"/>
<dbReference type="InterPro" id="IPR018485">
    <property type="entry name" value="FGGY_C"/>
</dbReference>
<dbReference type="InterPro" id="IPR050406">
    <property type="entry name" value="FGGY_Carb_Kinase"/>
</dbReference>
<evidence type="ECO:0000256" key="4">
    <source>
        <dbReference type="ARBA" id="ARBA00022741"/>
    </source>
</evidence>
<organism evidence="12 13">
    <name type="scientific">Candidatus Scatomonas pullistercoris</name>
    <dbReference type="NCBI Taxonomy" id="2840920"/>
    <lineage>
        <taxon>Bacteria</taxon>
        <taxon>Bacillati</taxon>
        <taxon>Bacillota</taxon>
        <taxon>Clostridia</taxon>
        <taxon>Lachnospirales</taxon>
        <taxon>Lachnospiraceae</taxon>
        <taxon>Lachnospiraceae incertae sedis</taxon>
        <taxon>Candidatus Scatomonas</taxon>
    </lineage>
</organism>
<feature type="domain" description="Carbohydrate kinase FGGY C-terminal" evidence="11">
    <location>
        <begin position="258"/>
        <end position="441"/>
    </location>
</feature>
<dbReference type="GO" id="GO:0005997">
    <property type="term" value="P:xylulose metabolic process"/>
    <property type="evidence" value="ECO:0007669"/>
    <property type="project" value="InterPro"/>
</dbReference>
<name>A0A9D1P2F9_9FIRM</name>
<dbReference type="PANTHER" id="PTHR43095">
    <property type="entry name" value="SUGAR KINASE"/>
    <property type="match status" value="1"/>
</dbReference>
<reference evidence="12" key="1">
    <citation type="submission" date="2020-10" db="EMBL/GenBank/DDBJ databases">
        <authorList>
            <person name="Gilroy R."/>
        </authorList>
    </citation>
    <scope>NUCLEOTIDE SEQUENCE</scope>
    <source>
        <strain evidence="12">CHK188-20938</strain>
    </source>
</reference>
<comment type="similarity">
    <text evidence="1 8">Belongs to the FGGY kinase family.</text>
</comment>
<evidence type="ECO:0000256" key="6">
    <source>
        <dbReference type="ARBA" id="ARBA00022840"/>
    </source>
</evidence>